<evidence type="ECO:0000313" key="3">
    <source>
        <dbReference type="EMBL" id="TXB63209.1"/>
    </source>
</evidence>
<dbReference type="InterPro" id="IPR012429">
    <property type="entry name" value="HGSNAT_cat"/>
</dbReference>
<dbReference type="PANTHER" id="PTHR31061:SF24">
    <property type="entry name" value="LD22376P"/>
    <property type="match status" value="1"/>
</dbReference>
<feature type="transmembrane region" description="Helical" evidence="1">
    <location>
        <begin position="53"/>
        <end position="70"/>
    </location>
</feature>
<comment type="caution">
    <text evidence="3">The sequence shown here is derived from an EMBL/GenBank/DDBJ whole genome shotgun (WGS) entry which is preliminary data.</text>
</comment>
<feature type="transmembrane region" description="Helical" evidence="1">
    <location>
        <begin position="294"/>
        <end position="312"/>
    </location>
</feature>
<name>A0A5C6RMQ5_9BACT</name>
<protein>
    <submittedName>
        <fullName evidence="3">DUF5009 domain-containing protein</fullName>
    </submittedName>
</protein>
<sequence length="436" mass="47728">MTKQPTHSRLLSLDIFRGIAIAGMILVNNPGSWSTVYAPLLHAPWHGWTPTDWVFPFFLFAVGMAVPLALGKRLQSPKVAILRKIGTRTLLIFGLGLLLAAFPHFKLIASTPPAYRALHYVLLAAFLLALFVRGAALGQKPPRPKAARLSLYAVGLTGAGIALIALLYADFSTLRIPGVLQRIALVYACCALLFLYTGWRVQAAAAIAILLGYWALMTLVPLPDGTPPNLEPGTNLAAWLDRFVLGESHLWSQSKTWDPEGVLSTLPAIATGILGMLAARWMQLQQNPQKRFQGWLGAGLALILLGWLWGLAFPINKPLWTSSYVLHSGGVALTVLSLAYWLADLKGYQAWGRPFYIYGANALFVFVLSGLVAKLSYTLQVGSGAGAPTVKQWVYETGFTSWLSPYNASLGFALLNVAFFWALAYLLYKRKVYIRV</sequence>
<dbReference type="EMBL" id="VOOR01000018">
    <property type="protein sequence ID" value="TXB63209.1"/>
    <property type="molecule type" value="Genomic_DNA"/>
</dbReference>
<keyword evidence="1" id="KW-1133">Transmembrane helix</keyword>
<keyword evidence="4" id="KW-1185">Reference proteome</keyword>
<dbReference type="OrthoDB" id="9788724at2"/>
<dbReference type="AlphaFoldDB" id="A0A5C6RMQ5"/>
<proteinExistence type="predicted"/>
<feature type="domain" description="Heparan-alpha-glucosaminide N-acetyltransferase catalytic" evidence="2">
    <location>
        <begin position="9"/>
        <end position="133"/>
    </location>
</feature>
<dbReference type="Proteomes" id="UP000321580">
    <property type="component" value="Unassembled WGS sequence"/>
</dbReference>
<feature type="transmembrane region" description="Helical" evidence="1">
    <location>
        <begin position="324"/>
        <end position="343"/>
    </location>
</feature>
<evidence type="ECO:0000313" key="4">
    <source>
        <dbReference type="Proteomes" id="UP000321580"/>
    </source>
</evidence>
<feature type="transmembrane region" description="Helical" evidence="1">
    <location>
        <begin position="261"/>
        <end position="282"/>
    </location>
</feature>
<feature type="transmembrane region" description="Helical" evidence="1">
    <location>
        <begin position="179"/>
        <end position="196"/>
    </location>
</feature>
<dbReference type="Pfam" id="PF07786">
    <property type="entry name" value="HGSNAT_cat"/>
    <property type="match status" value="1"/>
</dbReference>
<evidence type="ECO:0000256" key="1">
    <source>
        <dbReference type="SAM" id="Phobius"/>
    </source>
</evidence>
<feature type="transmembrane region" description="Helical" evidence="1">
    <location>
        <begin position="12"/>
        <end position="33"/>
    </location>
</feature>
<feature type="transmembrane region" description="Helical" evidence="1">
    <location>
        <begin position="203"/>
        <end position="222"/>
    </location>
</feature>
<keyword evidence="1" id="KW-0472">Membrane</keyword>
<feature type="transmembrane region" description="Helical" evidence="1">
    <location>
        <begin position="90"/>
        <end position="111"/>
    </location>
</feature>
<keyword evidence="1" id="KW-0812">Transmembrane</keyword>
<dbReference type="PANTHER" id="PTHR31061">
    <property type="entry name" value="LD22376P"/>
    <property type="match status" value="1"/>
</dbReference>
<organism evidence="3 4">
    <name type="scientific">Phaeodactylibacter luteus</name>
    <dbReference type="NCBI Taxonomy" id="1564516"/>
    <lineage>
        <taxon>Bacteria</taxon>
        <taxon>Pseudomonadati</taxon>
        <taxon>Bacteroidota</taxon>
        <taxon>Saprospiria</taxon>
        <taxon>Saprospirales</taxon>
        <taxon>Haliscomenobacteraceae</taxon>
        <taxon>Phaeodactylibacter</taxon>
    </lineage>
</organism>
<gene>
    <name evidence="3" type="ORF">FRY97_10395</name>
</gene>
<dbReference type="RefSeq" id="WP_147167464.1">
    <property type="nucleotide sequence ID" value="NZ_VOOR01000018.1"/>
</dbReference>
<evidence type="ECO:0000259" key="2">
    <source>
        <dbReference type="Pfam" id="PF07786"/>
    </source>
</evidence>
<feature type="transmembrane region" description="Helical" evidence="1">
    <location>
        <begin position="355"/>
        <end position="373"/>
    </location>
</feature>
<accession>A0A5C6RMQ5</accession>
<feature type="transmembrane region" description="Helical" evidence="1">
    <location>
        <begin position="149"/>
        <end position="167"/>
    </location>
</feature>
<reference evidence="3 4" key="1">
    <citation type="submission" date="2019-08" db="EMBL/GenBank/DDBJ databases">
        <title>Genome of Phaeodactylibacter luteus.</title>
        <authorList>
            <person name="Bowman J.P."/>
        </authorList>
    </citation>
    <scope>NUCLEOTIDE SEQUENCE [LARGE SCALE GENOMIC DNA]</scope>
    <source>
        <strain evidence="3 4">KCTC 42180</strain>
    </source>
</reference>
<feature type="transmembrane region" description="Helical" evidence="1">
    <location>
        <begin position="408"/>
        <end position="428"/>
    </location>
</feature>
<feature type="transmembrane region" description="Helical" evidence="1">
    <location>
        <begin position="117"/>
        <end position="137"/>
    </location>
</feature>